<dbReference type="EMBL" id="LT629971">
    <property type="protein sequence ID" value="SEH60154.1"/>
    <property type="molecule type" value="Genomic_DNA"/>
</dbReference>
<dbReference type="RefSeq" id="WP_083406913.1">
    <property type="nucleotide sequence ID" value="NZ_LT629971.1"/>
</dbReference>
<reference evidence="2" key="1">
    <citation type="submission" date="2016-10" db="EMBL/GenBank/DDBJ databases">
        <authorList>
            <person name="Varghese N."/>
            <person name="Submissions S."/>
        </authorList>
    </citation>
    <scope>NUCLEOTIDE SEQUENCE [LARGE SCALE GENOMIC DNA]</scope>
    <source>
        <strain evidence="2">DSM 45405</strain>
    </source>
</reference>
<accession>A0A1H6JK80</accession>
<sequence>MQASDIAALPIRFGAALRNRRLFHPSGVMAEGILERVAPEDEGLPMQSCDVIARVSKGVGLPGAAPDVAGLAFRIPPPPDLRSCGPWDVLLASTLAGSRIGLAPTASWTGATFSSLMPLRYHNRLWWVRARLASGVDGPGLSLAAVEEAISADGVVFTIEQAPPTGGFRPLARLTLRHVDPSTDDIAFDPAMHSDPEVELAPRWLGDFRRSAYRRSREGRGEGPDT</sequence>
<organism evidence="1 2">
    <name type="scientific">Mycolicibacterium rutilum</name>
    <name type="common">Mycobacterium rutilum</name>
    <dbReference type="NCBI Taxonomy" id="370526"/>
    <lineage>
        <taxon>Bacteria</taxon>
        <taxon>Bacillati</taxon>
        <taxon>Actinomycetota</taxon>
        <taxon>Actinomycetes</taxon>
        <taxon>Mycobacteriales</taxon>
        <taxon>Mycobacteriaceae</taxon>
        <taxon>Mycolicibacterium</taxon>
    </lineage>
</organism>
<gene>
    <name evidence="1" type="ORF">SAMN04489835_1895</name>
</gene>
<evidence type="ECO:0000313" key="2">
    <source>
        <dbReference type="Proteomes" id="UP000182915"/>
    </source>
</evidence>
<evidence type="ECO:0000313" key="1">
    <source>
        <dbReference type="EMBL" id="SEH60154.1"/>
    </source>
</evidence>
<dbReference type="STRING" id="370526.SAMN04489835_1895"/>
<proteinExistence type="predicted"/>
<protein>
    <recommendedName>
        <fullName evidence="3">Phosphodiesterase</fullName>
    </recommendedName>
</protein>
<dbReference type="AlphaFoldDB" id="A0A1H6JK80"/>
<dbReference type="Proteomes" id="UP000182915">
    <property type="component" value="Chromosome I"/>
</dbReference>
<evidence type="ECO:0008006" key="3">
    <source>
        <dbReference type="Google" id="ProtNLM"/>
    </source>
</evidence>
<name>A0A1H6JK80_MYCRU</name>
<keyword evidence="2" id="KW-1185">Reference proteome</keyword>